<dbReference type="Proteomes" id="UP001281761">
    <property type="component" value="Unassembled WGS sequence"/>
</dbReference>
<organism evidence="2 3">
    <name type="scientific">Blattamonas nauphoetae</name>
    <dbReference type="NCBI Taxonomy" id="2049346"/>
    <lineage>
        <taxon>Eukaryota</taxon>
        <taxon>Metamonada</taxon>
        <taxon>Preaxostyla</taxon>
        <taxon>Oxymonadida</taxon>
        <taxon>Blattamonas</taxon>
    </lineage>
</organism>
<feature type="region of interest" description="Disordered" evidence="1">
    <location>
        <begin position="411"/>
        <end position="487"/>
    </location>
</feature>
<reference evidence="2 3" key="1">
    <citation type="journal article" date="2022" name="bioRxiv">
        <title>Genomics of Preaxostyla Flagellates Illuminates Evolutionary Transitions and the Path Towards Mitochondrial Loss.</title>
        <authorList>
            <person name="Novak L.V.F."/>
            <person name="Treitli S.C."/>
            <person name="Pyrih J."/>
            <person name="Halakuc P."/>
            <person name="Pipaliya S.V."/>
            <person name="Vacek V."/>
            <person name="Brzon O."/>
            <person name="Soukal P."/>
            <person name="Eme L."/>
            <person name="Dacks J.B."/>
            <person name="Karnkowska A."/>
            <person name="Elias M."/>
            <person name="Hampl V."/>
        </authorList>
    </citation>
    <scope>NUCLEOTIDE SEQUENCE [LARGE SCALE GENOMIC DNA]</scope>
    <source>
        <strain evidence="2">NAU3</strain>
        <tissue evidence="2">Gut</tissue>
    </source>
</reference>
<accession>A0ABQ9XRI2</accession>
<proteinExistence type="predicted"/>
<evidence type="ECO:0000313" key="3">
    <source>
        <dbReference type="Proteomes" id="UP001281761"/>
    </source>
</evidence>
<keyword evidence="3" id="KW-1185">Reference proteome</keyword>
<feature type="compositionally biased region" description="Basic and acidic residues" evidence="1">
    <location>
        <begin position="508"/>
        <end position="526"/>
    </location>
</feature>
<feature type="region of interest" description="Disordered" evidence="1">
    <location>
        <begin position="508"/>
        <end position="560"/>
    </location>
</feature>
<sequence length="560" mass="62574">MSTRLRQNPRNMTHSLHVSTMNKAAFYHCYNLDRLDKLRMLTNLPHFGAGHPPARLYSEHRIDTLSEMKGSLTRSLQRTLHISPPHPKETFQEANERLQWFEEMERWKVEGRDAKVAETLVLSILKLEKFVDLQSLFPVELLDGSGIHQLNRTEGTIRLAQPPTANTKPHPYLHNLVFHVHLFMLPAADVVLAMDAKGSAGHNSGSFRNLPSDRMCTHSATSDENVSRLSSPLQLTATFSDLDANGPFAPAFRPKLQHFMLITYSRLNSQTQTENKSSEGIVETERECSIDWIKDHSHSILVDGIVCLGCTSRTVPSSSSVSLIADSNRPDAKTAMTQFSSCVGMNVVRSHLILKQRSKEMFEMKITLVDDDLGASESDHGDMNESGATAEHAFVILVSFVFTRIKRNKGNIRLPQPSPIKQPAAPTEGSPLPPSILDLPRPSHSNITPTDTHIFKEEESLQHEGSTEIERSGREAGRSDQPSRADWRVDLPIVGDVSERDRARCAVHVGGREKAEVGEEEKDHGTDITVDADGEQKTRGSSRFERRRRQPVSRSGEETA</sequence>
<dbReference type="EMBL" id="JARBJD010000079">
    <property type="protein sequence ID" value="KAK2954314.1"/>
    <property type="molecule type" value="Genomic_DNA"/>
</dbReference>
<feature type="compositionally biased region" description="Basic and acidic residues" evidence="1">
    <location>
        <begin position="534"/>
        <end position="544"/>
    </location>
</feature>
<feature type="compositionally biased region" description="Basic and acidic residues" evidence="1">
    <location>
        <begin position="453"/>
        <end position="487"/>
    </location>
</feature>
<evidence type="ECO:0000256" key="1">
    <source>
        <dbReference type="SAM" id="MobiDB-lite"/>
    </source>
</evidence>
<name>A0ABQ9XRI2_9EUKA</name>
<evidence type="ECO:0000313" key="2">
    <source>
        <dbReference type="EMBL" id="KAK2954314.1"/>
    </source>
</evidence>
<protein>
    <submittedName>
        <fullName evidence="2">Uncharacterized protein</fullName>
    </submittedName>
</protein>
<gene>
    <name evidence="2" type="ORF">BLNAU_10646</name>
</gene>
<comment type="caution">
    <text evidence="2">The sequence shown here is derived from an EMBL/GenBank/DDBJ whole genome shotgun (WGS) entry which is preliminary data.</text>
</comment>